<dbReference type="GO" id="GO:0000226">
    <property type="term" value="P:microtubule cytoskeleton organization"/>
    <property type="evidence" value="ECO:0007669"/>
    <property type="project" value="TreeGrafter"/>
</dbReference>
<comment type="caution">
    <text evidence="9">The sequence shown here is derived from an EMBL/GenBank/DDBJ whole genome shotgun (WGS) entry which is preliminary data.</text>
</comment>
<dbReference type="GO" id="GO:0043005">
    <property type="term" value="C:neuron projection"/>
    <property type="evidence" value="ECO:0007669"/>
    <property type="project" value="TreeGrafter"/>
</dbReference>
<comment type="subcellular location">
    <subcellularLocation>
        <location evidence="1 7">Cytoplasm</location>
        <location evidence="1 7">Cytoskeleton</location>
    </subcellularLocation>
</comment>
<keyword evidence="6 7" id="KW-0206">Cytoskeleton</keyword>
<feature type="region of interest" description="Disordered" evidence="8">
    <location>
        <begin position="199"/>
        <end position="285"/>
    </location>
</feature>
<name>A0A9D3MVG8_ANGAN</name>
<keyword evidence="3" id="KW-0597">Phosphoprotein</keyword>
<feature type="region of interest" description="Disordered" evidence="8">
    <location>
        <begin position="1"/>
        <end position="172"/>
    </location>
</feature>
<evidence type="ECO:0000256" key="1">
    <source>
        <dbReference type="ARBA" id="ARBA00004245"/>
    </source>
</evidence>
<evidence type="ECO:0000256" key="3">
    <source>
        <dbReference type="ARBA" id="ARBA00022553"/>
    </source>
</evidence>
<feature type="compositionally biased region" description="Pro residues" evidence="8">
    <location>
        <begin position="267"/>
        <end position="277"/>
    </location>
</feature>
<feature type="region of interest" description="Disordered" evidence="8">
    <location>
        <begin position="452"/>
        <end position="481"/>
    </location>
</feature>
<proteinExistence type="predicted"/>
<feature type="compositionally biased region" description="Low complexity" evidence="8">
    <location>
        <begin position="118"/>
        <end position="127"/>
    </location>
</feature>
<dbReference type="PANTHER" id="PTHR11501:SF14">
    <property type="entry name" value="MICROTUBULE-ASSOCIATED PROTEIN TAU"/>
    <property type="match status" value="1"/>
</dbReference>
<keyword evidence="10" id="KW-1185">Reference proteome</keyword>
<dbReference type="PANTHER" id="PTHR11501">
    <property type="entry name" value="MICROTUBULE-ASSOCIATED PROTEIN"/>
    <property type="match status" value="1"/>
</dbReference>
<protein>
    <recommendedName>
        <fullName evidence="7">Microtubule-associated protein</fullName>
    </recommendedName>
</protein>
<evidence type="ECO:0000256" key="2">
    <source>
        <dbReference type="ARBA" id="ARBA00022490"/>
    </source>
</evidence>
<feature type="compositionally biased region" description="Gly residues" evidence="8">
    <location>
        <begin position="245"/>
        <end position="258"/>
    </location>
</feature>
<evidence type="ECO:0000256" key="7">
    <source>
        <dbReference type="RuleBase" id="RU000686"/>
    </source>
</evidence>
<keyword evidence="4 7" id="KW-0493">Microtubule</keyword>
<feature type="compositionally biased region" description="Polar residues" evidence="8">
    <location>
        <begin position="128"/>
        <end position="138"/>
    </location>
</feature>
<accession>A0A9D3MVG8</accession>
<dbReference type="GO" id="GO:0005874">
    <property type="term" value="C:microtubule"/>
    <property type="evidence" value="ECO:0007669"/>
    <property type="project" value="UniProtKB-KW"/>
</dbReference>
<dbReference type="InterPro" id="IPR001084">
    <property type="entry name" value="MAP_tubulin-bd_rpt"/>
</dbReference>
<keyword evidence="5" id="KW-0677">Repeat</keyword>
<dbReference type="PROSITE" id="PS00229">
    <property type="entry name" value="TAU_MAP_1"/>
    <property type="match status" value="3"/>
</dbReference>
<evidence type="ECO:0000256" key="6">
    <source>
        <dbReference type="ARBA" id="ARBA00023212"/>
    </source>
</evidence>
<feature type="compositionally biased region" description="Basic and acidic residues" evidence="8">
    <location>
        <begin position="102"/>
        <end position="116"/>
    </location>
</feature>
<evidence type="ECO:0000256" key="4">
    <source>
        <dbReference type="ARBA" id="ARBA00022701"/>
    </source>
</evidence>
<sequence>MDQHQDFMNTPNSQTLHYNSGETMAAAMDNMTIKENGVSAHIVPGEGPMKGDSQEPAQKEPTEEPAPELDELKSATSGEEVQMVAGGPGSTAAPSATGQAKAKADLEKEASADKKTPKTTPAKARPTSSLKRPNSVTSPLKKAQTLGTPPPPASRLASVGAKPGRGGAGASAFSLLMERPQAPGLMLLGPKYLPRPPFRQLIPGWSRRNPELQKTTKIPPTPRTAAGTAARARPNRPPAAPGAAAGRGQGGEEGGGGAHPAQIPGLPEEPPGRPAGPMPDLKNVRSKIGSTENIKHQPGGGRVQILDKKIDFSSVQPRCGSKDNIKHVPGGGNVQILNKKIDLSSVQSKCGSKDNIKHSPGGGNVQIVHKKIDLSNVQSKCGSKSNIHHRPGGGNVEIKSEKVDFKVQSKIGSLDNIGHVAGGGQKRIETHKLSFREQAKARTDHGAEIVSVSPNISTDGSPRRLSNVSSSGSLNMTDTPQLSTLADQVSASLVQQGL</sequence>
<dbReference type="EMBL" id="JAFIRN010000002">
    <property type="protein sequence ID" value="KAG5854898.1"/>
    <property type="molecule type" value="Genomic_DNA"/>
</dbReference>
<dbReference type="GO" id="GO:0008017">
    <property type="term" value="F:microtubule binding"/>
    <property type="evidence" value="ECO:0007669"/>
    <property type="project" value="InterPro"/>
</dbReference>
<evidence type="ECO:0000256" key="5">
    <source>
        <dbReference type="ARBA" id="ARBA00022737"/>
    </source>
</evidence>
<evidence type="ECO:0000313" key="9">
    <source>
        <dbReference type="EMBL" id="KAG5854898.1"/>
    </source>
</evidence>
<keyword evidence="2 7" id="KW-0963">Cytoplasm</keyword>
<organism evidence="9 10">
    <name type="scientific">Anguilla anguilla</name>
    <name type="common">European freshwater eel</name>
    <name type="synonym">Muraena anguilla</name>
    <dbReference type="NCBI Taxonomy" id="7936"/>
    <lineage>
        <taxon>Eukaryota</taxon>
        <taxon>Metazoa</taxon>
        <taxon>Chordata</taxon>
        <taxon>Craniata</taxon>
        <taxon>Vertebrata</taxon>
        <taxon>Euteleostomi</taxon>
        <taxon>Actinopterygii</taxon>
        <taxon>Neopterygii</taxon>
        <taxon>Teleostei</taxon>
        <taxon>Anguilliformes</taxon>
        <taxon>Anguillidae</taxon>
        <taxon>Anguilla</taxon>
    </lineage>
</organism>
<evidence type="ECO:0000256" key="8">
    <source>
        <dbReference type="SAM" id="MobiDB-lite"/>
    </source>
</evidence>
<dbReference type="AlphaFoldDB" id="A0A9D3MVG8"/>
<reference evidence="9" key="1">
    <citation type="submission" date="2021-01" db="EMBL/GenBank/DDBJ databases">
        <title>A chromosome-scale assembly of European eel, Anguilla anguilla.</title>
        <authorList>
            <person name="Henkel C."/>
            <person name="Jong-Raadsen S.A."/>
            <person name="Dufour S."/>
            <person name="Weltzien F.-A."/>
            <person name="Palstra A.P."/>
            <person name="Pelster B."/>
            <person name="Spaink H.P."/>
            <person name="Van Den Thillart G.E."/>
            <person name="Jansen H."/>
            <person name="Zahm M."/>
            <person name="Klopp C."/>
            <person name="Cedric C."/>
            <person name="Louis A."/>
            <person name="Berthelot C."/>
            <person name="Parey E."/>
            <person name="Roest Crollius H."/>
            <person name="Montfort J."/>
            <person name="Robinson-Rechavi M."/>
            <person name="Bucao C."/>
            <person name="Bouchez O."/>
            <person name="Gislard M."/>
            <person name="Lluch J."/>
            <person name="Milhes M."/>
            <person name="Lampietro C."/>
            <person name="Lopez Roques C."/>
            <person name="Donnadieu C."/>
            <person name="Braasch I."/>
            <person name="Desvignes T."/>
            <person name="Postlethwait J."/>
            <person name="Bobe J."/>
            <person name="Guiguen Y."/>
            <person name="Dirks R."/>
        </authorList>
    </citation>
    <scope>NUCLEOTIDE SEQUENCE</scope>
    <source>
        <strain evidence="9">Tag_6206</strain>
        <tissue evidence="9">Liver</tissue>
    </source>
</reference>
<gene>
    <name evidence="9" type="ORF">ANANG_G00042820</name>
</gene>
<evidence type="ECO:0000313" key="10">
    <source>
        <dbReference type="Proteomes" id="UP001044222"/>
    </source>
</evidence>
<feature type="compositionally biased region" description="Polar residues" evidence="8">
    <location>
        <begin position="1"/>
        <end position="22"/>
    </location>
</feature>
<dbReference type="PROSITE" id="PS51491">
    <property type="entry name" value="TAU_MAP_2"/>
    <property type="match status" value="5"/>
</dbReference>
<dbReference type="Pfam" id="PF00418">
    <property type="entry name" value="Tubulin-binding"/>
    <property type="match status" value="5"/>
</dbReference>
<dbReference type="InterPro" id="IPR027324">
    <property type="entry name" value="MAP2/MAP4/Tau"/>
</dbReference>
<dbReference type="Proteomes" id="UP001044222">
    <property type="component" value="Unassembled WGS sequence"/>
</dbReference>
<dbReference type="GO" id="GO:0031175">
    <property type="term" value="P:neuron projection development"/>
    <property type="evidence" value="ECO:0007669"/>
    <property type="project" value="TreeGrafter"/>
</dbReference>
<feature type="compositionally biased region" description="Low complexity" evidence="8">
    <location>
        <begin position="223"/>
        <end position="232"/>
    </location>
</feature>